<dbReference type="OrthoDB" id="9837000at2759"/>
<reference evidence="7" key="2">
    <citation type="submission" date="2020-05" db="UniProtKB">
        <authorList>
            <consortium name="EnsemblMetazoa"/>
        </authorList>
    </citation>
    <scope>IDENTIFICATION</scope>
</reference>
<evidence type="ECO:0000313" key="7">
    <source>
        <dbReference type="EnsemblMetazoa" id="ASIC014955-PA"/>
    </source>
</evidence>
<name>A0A084W9J6_ANOSI</name>
<feature type="domain" description="RanBP2-type" evidence="5">
    <location>
        <begin position="611"/>
        <end position="630"/>
    </location>
</feature>
<feature type="region of interest" description="Disordered" evidence="4">
    <location>
        <begin position="178"/>
        <end position="257"/>
    </location>
</feature>
<feature type="compositionally biased region" description="Low complexity" evidence="4">
    <location>
        <begin position="558"/>
        <end position="574"/>
    </location>
</feature>
<feature type="compositionally biased region" description="Low complexity" evidence="4">
    <location>
        <begin position="193"/>
        <end position="202"/>
    </location>
</feature>
<dbReference type="AlphaFoldDB" id="A0A084W9J6"/>
<dbReference type="PROSITE" id="PS01358">
    <property type="entry name" value="ZF_RANBP2_1"/>
    <property type="match status" value="1"/>
</dbReference>
<keyword evidence="3" id="KW-0862">Zinc</keyword>
<keyword evidence="2" id="KW-0863">Zinc-finger</keyword>
<dbReference type="GO" id="GO:0005737">
    <property type="term" value="C:cytoplasm"/>
    <property type="evidence" value="ECO:0007669"/>
    <property type="project" value="TreeGrafter"/>
</dbReference>
<dbReference type="GO" id="GO:0008270">
    <property type="term" value="F:zinc ion binding"/>
    <property type="evidence" value="ECO:0007669"/>
    <property type="project" value="UniProtKB-KW"/>
</dbReference>
<feature type="compositionally biased region" description="Basic residues" evidence="4">
    <location>
        <begin position="291"/>
        <end position="303"/>
    </location>
</feature>
<dbReference type="STRING" id="74873.A0A084W9J6"/>
<keyword evidence="1" id="KW-0479">Metal-binding</keyword>
<evidence type="ECO:0000256" key="1">
    <source>
        <dbReference type="ARBA" id="ARBA00022723"/>
    </source>
</evidence>
<feature type="compositionally biased region" description="Polar residues" evidence="4">
    <location>
        <begin position="506"/>
        <end position="525"/>
    </location>
</feature>
<protein>
    <submittedName>
        <fullName evidence="6">AGAP005133-PA-like protein</fullName>
    </submittedName>
</protein>
<evidence type="ECO:0000256" key="4">
    <source>
        <dbReference type="SAM" id="MobiDB-lite"/>
    </source>
</evidence>
<feature type="region of interest" description="Disordered" evidence="4">
    <location>
        <begin position="395"/>
        <end position="490"/>
    </location>
</feature>
<dbReference type="EMBL" id="ATLV01021825">
    <property type="status" value="NOT_ANNOTATED_CDS"/>
    <property type="molecule type" value="Genomic_DNA"/>
</dbReference>
<dbReference type="Proteomes" id="UP000030765">
    <property type="component" value="Unassembled WGS sequence"/>
</dbReference>
<dbReference type="EMBL" id="KE525324">
    <property type="protein sequence ID" value="KFB46890.1"/>
    <property type="molecule type" value="Genomic_DNA"/>
</dbReference>
<dbReference type="Gene3D" id="2.30.30.380">
    <property type="entry name" value="Zn-finger domain of Sec23/24"/>
    <property type="match status" value="1"/>
</dbReference>
<dbReference type="VEuPathDB" id="VectorBase:ASIS009460"/>
<feature type="compositionally biased region" description="Gly residues" evidence="4">
    <location>
        <begin position="464"/>
        <end position="473"/>
    </location>
</feature>
<reference evidence="6 8" key="1">
    <citation type="journal article" date="2014" name="BMC Genomics">
        <title>Genome sequence of Anopheles sinensis provides insight into genetics basis of mosquito competence for malaria parasites.</title>
        <authorList>
            <person name="Zhou D."/>
            <person name="Zhang D."/>
            <person name="Ding G."/>
            <person name="Shi L."/>
            <person name="Hou Q."/>
            <person name="Ye Y."/>
            <person name="Xu Y."/>
            <person name="Zhou H."/>
            <person name="Xiong C."/>
            <person name="Li S."/>
            <person name="Yu J."/>
            <person name="Hong S."/>
            <person name="Yu X."/>
            <person name="Zou P."/>
            <person name="Chen C."/>
            <person name="Chang X."/>
            <person name="Wang W."/>
            <person name="Lv Y."/>
            <person name="Sun Y."/>
            <person name="Ma L."/>
            <person name="Shen B."/>
            <person name="Zhu C."/>
        </authorList>
    </citation>
    <scope>NUCLEOTIDE SEQUENCE [LARGE SCALE GENOMIC DNA]</scope>
</reference>
<evidence type="ECO:0000256" key="2">
    <source>
        <dbReference type="ARBA" id="ARBA00022771"/>
    </source>
</evidence>
<dbReference type="PANTHER" id="PTHR15326:SF2">
    <property type="entry name" value="PROTEIN TAMOZHENNIC"/>
    <property type="match status" value="1"/>
</dbReference>
<accession>A0A084W9J6</accession>
<evidence type="ECO:0000256" key="3">
    <source>
        <dbReference type="ARBA" id="ARBA00022833"/>
    </source>
</evidence>
<gene>
    <name evidence="6" type="ORF">ZHAS_00014955</name>
</gene>
<evidence type="ECO:0000313" key="6">
    <source>
        <dbReference type="EMBL" id="KFB46890.1"/>
    </source>
</evidence>
<organism evidence="6">
    <name type="scientific">Anopheles sinensis</name>
    <name type="common">Mosquito</name>
    <dbReference type="NCBI Taxonomy" id="74873"/>
    <lineage>
        <taxon>Eukaryota</taxon>
        <taxon>Metazoa</taxon>
        <taxon>Ecdysozoa</taxon>
        <taxon>Arthropoda</taxon>
        <taxon>Hexapoda</taxon>
        <taxon>Insecta</taxon>
        <taxon>Pterygota</taxon>
        <taxon>Neoptera</taxon>
        <taxon>Endopterygota</taxon>
        <taxon>Diptera</taxon>
        <taxon>Nematocera</taxon>
        <taxon>Culicoidea</taxon>
        <taxon>Culicidae</taxon>
        <taxon>Anophelinae</taxon>
        <taxon>Anopheles</taxon>
    </lineage>
</organism>
<evidence type="ECO:0000259" key="5">
    <source>
        <dbReference type="PROSITE" id="PS01358"/>
    </source>
</evidence>
<dbReference type="EnsemblMetazoa" id="ASIC014955-RA">
    <property type="protein sequence ID" value="ASIC014955-PA"/>
    <property type="gene ID" value="ASIC014955"/>
</dbReference>
<dbReference type="SUPFAM" id="SSF90209">
    <property type="entry name" value="Ran binding protein zinc finger-like"/>
    <property type="match status" value="1"/>
</dbReference>
<feature type="compositionally biased region" description="Polar residues" evidence="4">
    <location>
        <begin position="538"/>
        <end position="548"/>
    </location>
</feature>
<feature type="compositionally biased region" description="Basic and acidic residues" evidence="4">
    <location>
        <begin position="420"/>
        <end position="438"/>
    </location>
</feature>
<dbReference type="VEuPathDB" id="VectorBase:ASIC014955"/>
<keyword evidence="8" id="KW-1185">Reference proteome</keyword>
<dbReference type="SMART" id="SM00547">
    <property type="entry name" value="ZnF_RBZ"/>
    <property type="match status" value="1"/>
</dbReference>
<proteinExistence type="predicted"/>
<dbReference type="InterPro" id="IPR001876">
    <property type="entry name" value="Znf_RanBP2"/>
</dbReference>
<dbReference type="PANTHER" id="PTHR15326">
    <property type="entry name" value="SPERMATOGENESIS-ASSOCIATED PROTEIN 2/TAMOZHENNIC"/>
    <property type="match status" value="1"/>
</dbReference>
<evidence type="ECO:0000313" key="8">
    <source>
        <dbReference type="Proteomes" id="UP000030765"/>
    </source>
</evidence>
<sequence length="651" mass="69151">MPHSKSLDHYQDTSSASAAAAAAAAAATPMYGMNVGCMQRHSIDQPYHFTPNSMYGGHFMGVAPAPYEGTLDEMCAVGGGGGPGGGAVFGNNHHPYNNVPGTNGRYNPMPNFPTGPVADAMYGAMMNGVAGAEMKPNGNLMEGGGCYRHGALNGGSFMSHPLFPPGYPGQMHPSYYMPDPSMVPSGAKQHLGSSSYDTSSSSMATQTAYPSAPQPGASILSSKKKIYNDYDVPQPSSGAGLRHGSEQKSAGGGGKKLDRYHKNAELLIDYESDMLPEALVERNNQKEYGGHHHHHHHHLHHQTSRNSRQSDFDSYEDEQQQQQQQLQHEPSSVNRRKNQDGIGCYDSWNFVYENLQKQGYSKDLGERGDFFTDELGVEGQGVEEEDMAAIRRRRAKVLENDPSGGSRRESTSGGSTLRRSNNEKLKAMKAKAADKVDGIVRQSGSTASNATLKPERRHERQSSAGGGPAGSGSGSLVQKMAKASISSRQHSGEDLLGLDQYQQAVATGGSSSSRRNSVTKKQTTALAAGSPGSVPPKESNNNTTTSGILVNHHHIHQAATSASSISTATTTTTTLGPKKKTATFDTGAVTIINPSPASTPTIAGATSSSEWNCNFCTFLNPDGKRICDMCSKSRDFRLDGANASNGTATCV</sequence>
<dbReference type="InterPro" id="IPR036443">
    <property type="entry name" value="Znf_RanBP2_sf"/>
</dbReference>
<feature type="region of interest" description="Disordered" evidence="4">
    <location>
        <begin position="506"/>
        <end position="580"/>
    </location>
</feature>
<feature type="region of interest" description="Disordered" evidence="4">
    <location>
        <begin position="288"/>
        <end position="338"/>
    </location>
</feature>
<feature type="compositionally biased region" description="Polar residues" evidence="4">
    <location>
        <begin position="442"/>
        <end position="451"/>
    </location>
</feature>